<dbReference type="InterPro" id="IPR003439">
    <property type="entry name" value="ABC_transporter-like_ATP-bd"/>
</dbReference>
<dbReference type="CDD" id="cd03230">
    <property type="entry name" value="ABC_DR_subfamily_A"/>
    <property type="match status" value="1"/>
</dbReference>
<organism evidence="5 6">
    <name type="scientific">Raoultibacter timonensis</name>
    <dbReference type="NCBI Taxonomy" id="1907662"/>
    <lineage>
        <taxon>Bacteria</taxon>
        <taxon>Bacillati</taxon>
        <taxon>Actinomycetota</taxon>
        <taxon>Coriobacteriia</taxon>
        <taxon>Eggerthellales</taxon>
        <taxon>Eggerthellaceae</taxon>
        <taxon>Raoultibacter</taxon>
    </lineage>
</organism>
<keyword evidence="1" id="KW-0813">Transport</keyword>
<evidence type="ECO:0000256" key="2">
    <source>
        <dbReference type="ARBA" id="ARBA00022741"/>
    </source>
</evidence>
<evidence type="ECO:0000256" key="1">
    <source>
        <dbReference type="ARBA" id="ARBA00022448"/>
    </source>
</evidence>
<protein>
    <submittedName>
        <fullName evidence="5">ABC transporter</fullName>
    </submittedName>
</protein>
<feature type="domain" description="ABC transporter" evidence="4">
    <location>
        <begin position="8"/>
        <end position="238"/>
    </location>
</feature>
<gene>
    <name evidence="5" type="ORF">CE91St30_07840</name>
</gene>
<reference evidence="5 6" key="1">
    <citation type="submission" date="2022-01" db="EMBL/GenBank/DDBJ databases">
        <title>Novel bile acid biosynthetic pathways are enriched in the microbiome of centenarians.</title>
        <authorList>
            <person name="Sato Y."/>
            <person name="Atarashi K."/>
            <person name="Plichta R.D."/>
            <person name="Arai Y."/>
            <person name="Sasajima S."/>
            <person name="Kearney M.S."/>
            <person name="Suda W."/>
            <person name="Takeshita K."/>
            <person name="Sasaki T."/>
            <person name="Okamoto S."/>
            <person name="Skelly N.A."/>
            <person name="Okamura Y."/>
            <person name="Vlamakis H."/>
            <person name="Li Y."/>
            <person name="Tanoue T."/>
            <person name="Takei H."/>
            <person name="Nittono H."/>
            <person name="Narushima S."/>
            <person name="Irie J."/>
            <person name="Itoh H."/>
            <person name="Moriya K."/>
            <person name="Sugiura Y."/>
            <person name="Suematsu M."/>
            <person name="Moritoki N."/>
            <person name="Shibata S."/>
            <person name="Littman R.D."/>
            <person name="Fischbach A.M."/>
            <person name="Uwamino Y."/>
            <person name="Inoue T."/>
            <person name="Honda A."/>
            <person name="Hattori M."/>
            <person name="Murai T."/>
            <person name="Xavier J.R."/>
            <person name="Hirose N."/>
            <person name="Honda K."/>
        </authorList>
    </citation>
    <scope>NUCLEOTIDE SEQUENCE [LARGE SCALE GENOMIC DNA]</scope>
    <source>
        <strain evidence="5 6">CE91-St30</strain>
    </source>
</reference>
<accession>A0ABM7WGU3</accession>
<dbReference type="SUPFAM" id="SSF52540">
    <property type="entry name" value="P-loop containing nucleoside triphosphate hydrolases"/>
    <property type="match status" value="1"/>
</dbReference>
<name>A0ABM7WGU3_9ACTN</name>
<proteinExistence type="predicted"/>
<dbReference type="Pfam" id="PF00005">
    <property type="entry name" value="ABC_tran"/>
    <property type="match status" value="1"/>
</dbReference>
<dbReference type="SMART" id="SM00382">
    <property type="entry name" value="AAA"/>
    <property type="match status" value="1"/>
</dbReference>
<dbReference type="InterPro" id="IPR051782">
    <property type="entry name" value="ABC_Transporter_VariousFunc"/>
</dbReference>
<dbReference type="PANTHER" id="PTHR42939">
    <property type="entry name" value="ABC TRANSPORTER ATP-BINDING PROTEIN ALBC-RELATED"/>
    <property type="match status" value="1"/>
</dbReference>
<dbReference type="PANTHER" id="PTHR42939:SF1">
    <property type="entry name" value="ABC TRANSPORTER ATP-BINDING PROTEIN ALBC-RELATED"/>
    <property type="match status" value="1"/>
</dbReference>
<evidence type="ECO:0000256" key="3">
    <source>
        <dbReference type="ARBA" id="ARBA00022840"/>
    </source>
</evidence>
<keyword evidence="2" id="KW-0547">Nucleotide-binding</keyword>
<evidence type="ECO:0000313" key="5">
    <source>
        <dbReference type="EMBL" id="BDE95451.1"/>
    </source>
</evidence>
<dbReference type="EMBL" id="AP025564">
    <property type="protein sequence ID" value="BDE95451.1"/>
    <property type="molecule type" value="Genomic_DNA"/>
</dbReference>
<keyword evidence="6" id="KW-1185">Reference proteome</keyword>
<keyword evidence="3" id="KW-0067">ATP-binding</keyword>
<evidence type="ECO:0000313" key="6">
    <source>
        <dbReference type="Proteomes" id="UP001320544"/>
    </source>
</evidence>
<sequence length="240" mass="25808">MDTRTPVLSIEHFTKTFGSKRAVDDASLTVMPGDIYGFVGHNGAGKTTLIRSVVGVAGFDGGTIRIDGTSIAADPLAVKRITAYVPDNPDVYDFLTGIQYLDYIADIFEVPAAVRRERIERYAGKLSLTPALGDLISSYSHGMKQKVVLIGALLHEPKLLVLDEPFVGLDPEASYILKGLMRELTERGSAIFFSSHVLEVVEKLCNKVAIIKAGKLIADGPTEEVIGDSGLEAVFLGLGK</sequence>
<dbReference type="Proteomes" id="UP001320544">
    <property type="component" value="Chromosome"/>
</dbReference>
<dbReference type="InterPro" id="IPR027417">
    <property type="entry name" value="P-loop_NTPase"/>
</dbReference>
<dbReference type="InterPro" id="IPR003593">
    <property type="entry name" value="AAA+_ATPase"/>
</dbReference>
<dbReference type="PROSITE" id="PS50893">
    <property type="entry name" value="ABC_TRANSPORTER_2"/>
    <property type="match status" value="1"/>
</dbReference>
<dbReference type="PROSITE" id="PS00211">
    <property type="entry name" value="ABC_TRANSPORTER_1"/>
    <property type="match status" value="1"/>
</dbReference>
<dbReference type="Gene3D" id="3.40.50.300">
    <property type="entry name" value="P-loop containing nucleotide triphosphate hydrolases"/>
    <property type="match status" value="1"/>
</dbReference>
<evidence type="ECO:0000259" key="4">
    <source>
        <dbReference type="PROSITE" id="PS50893"/>
    </source>
</evidence>
<dbReference type="RefSeq" id="WP_244411822.1">
    <property type="nucleotide sequence ID" value="NZ_AP025564.1"/>
</dbReference>
<dbReference type="InterPro" id="IPR017871">
    <property type="entry name" value="ABC_transporter-like_CS"/>
</dbReference>